<protein>
    <submittedName>
        <fullName evidence="1">Uncharacterized protein</fullName>
    </submittedName>
</protein>
<accession>A0A8W7PTC0</accession>
<evidence type="ECO:0000313" key="1">
    <source>
        <dbReference type="EnsemblMetazoa" id="ACOM037474-PA.1"/>
    </source>
</evidence>
<dbReference type="Proteomes" id="UP000075882">
    <property type="component" value="Unassembled WGS sequence"/>
</dbReference>
<organism evidence="1">
    <name type="scientific">Anopheles coluzzii</name>
    <name type="common">African malaria mosquito</name>
    <dbReference type="NCBI Taxonomy" id="1518534"/>
    <lineage>
        <taxon>Eukaryota</taxon>
        <taxon>Metazoa</taxon>
        <taxon>Ecdysozoa</taxon>
        <taxon>Arthropoda</taxon>
        <taxon>Hexapoda</taxon>
        <taxon>Insecta</taxon>
        <taxon>Pterygota</taxon>
        <taxon>Neoptera</taxon>
        <taxon>Endopterygota</taxon>
        <taxon>Diptera</taxon>
        <taxon>Nematocera</taxon>
        <taxon>Culicoidea</taxon>
        <taxon>Culicidae</taxon>
        <taxon>Anophelinae</taxon>
        <taxon>Anopheles</taxon>
    </lineage>
</organism>
<dbReference type="AlphaFoldDB" id="A0A8W7PTC0"/>
<proteinExistence type="predicted"/>
<reference evidence="1" key="1">
    <citation type="submission" date="2022-08" db="UniProtKB">
        <authorList>
            <consortium name="EnsemblMetazoa"/>
        </authorList>
    </citation>
    <scope>IDENTIFICATION</scope>
</reference>
<name>A0A8W7PTC0_ANOCL</name>
<dbReference type="EnsemblMetazoa" id="ACOM037474-RA">
    <property type="protein sequence ID" value="ACOM037474-PA.1"/>
    <property type="gene ID" value="ACOM037474"/>
</dbReference>
<sequence>MSLKMISCEKMPDAVWHVIEKRVQACTMYVRQCRTNDRIGKSVQNGCEEQLQSIDHILQISQSELSDSRVGGVESVEREKEGVPVDASRLHARLYIGAISTNLARRRQQRQRQ</sequence>